<feature type="region of interest" description="Disordered" evidence="2">
    <location>
        <begin position="1"/>
        <end position="41"/>
    </location>
</feature>
<dbReference type="Pfam" id="PF09429">
    <property type="entry name" value="Wbp11"/>
    <property type="match status" value="1"/>
</dbReference>
<dbReference type="InterPro" id="IPR019007">
    <property type="entry name" value="Wbp11/ELF5/Saf1_N"/>
</dbReference>
<dbReference type="eggNOG" id="KOG4672">
    <property type="taxonomic scope" value="Eukaryota"/>
</dbReference>
<reference evidence="5" key="2">
    <citation type="submission" date="2010-04" db="EMBL/GenBank/DDBJ databases">
        <authorList>
            <person name="Buell R."/>
            <person name="Hamilton J."/>
            <person name="Hostetler J."/>
        </authorList>
    </citation>
    <scope>NUCLEOTIDE SEQUENCE [LARGE SCALE GENOMIC DNA]</scope>
    <source>
        <strain evidence="5">DAOM:BR144</strain>
    </source>
</reference>
<keyword evidence="1" id="KW-0175">Coiled coil</keyword>
<dbReference type="Proteomes" id="UP000019132">
    <property type="component" value="Unassembled WGS sequence"/>
</dbReference>
<name>K3WF71_GLOUD</name>
<feature type="domain" description="Wbp11/ELF5/Saf1 N-terminal" evidence="3">
    <location>
        <begin position="3"/>
        <end position="79"/>
    </location>
</feature>
<proteinExistence type="predicted"/>
<dbReference type="VEuPathDB" id="FungiDB:PYU1_G003602"/>
<feature type="compositionally biased region" description="Basic and acidic residues" evidence="2">
    <location>
        <begin position="27"/>
        <end position="41"/>
    </location>
</feature>
<organism evidence="4 5">
    <name type="scientific">Globisporangium ultimum (strain ATCC 200006 / CBS 805.95 / DAOM BR144)</name>
    <name type="common">Pythium ultimum</name>
    <dbReference type="NCBI Taxonomy" id="431595"/>
    <lineage>
        <taxon>Eukaryota</taxon>
        <taxon>Sar</taxon>
        <taxon>Stramenopiles</taxon>
        <taxon>Oomycota</taxon>
        <taxon>Peronosporomycetes</taxon>
        <taxon>Pythiales</taxon>
        <taxon>Pythiaceae</taxon>
        <taxon>Globisporangium</taxon>
    </lineage>
</organism>
<evidence type="ECO:0000259" key="3">
    <source>
        <dbReference type="Pfam" id="PF09429"/>
    </source>
</evidence>
<evidence type="ECO:0000313" key="5">
    <source>
        <dbReference type="Proteomes" id="UP000019132"/>
    </source>
</evidence>
<evidence type="ECO:0000256" key="2">
    <source>
        <dbReference type="SAM" id="MobiDB-lite"/>
    </source>
</evidence>
<dbReference type="InParanoid" id="K3WF71"/>
<dbReference type="GO" id="GO:0006396">
    <property type="term" value="P:RNA processing"/>
    <property type="evidence" value="ECO:0007669"/>
    <property type="project" value="InterPro"/>
</dbReference>
<dbReference type="HOGENOM" id="CLU_1121988_0_0_1"/>
<feature type="coiled-coil region" evidence="1">
    <location>
        <begin position="67"/>
        <end position="94"/>
    </location>
</feature>
<evidence type="ECO:0000256" key="1">
    <source>
        <dbReference type="SAM" id="Coils"/>
    </source>
</evidence>
<accession>K3WF71</accession>
<dbReference type="AlphaFoldDB" id="K3WF71"/>
<sequence>MAKSLNPMDAFRREQKKKELKKHKVERQREKKEKLVTMDPEELKDKLKMLERQVQMNPTDGPTRKRKQELEDTLNAVLKKRKEMEAEQKKEQQAAQHAPKTMKELTEANKERIPFITTRRSILSAHHHQDDLKCTACHPPCLKCKRHGHISHHNSDRITQVLLVTCKGEGHLQDFKVEEEWCLHRHRQNFPSGLGNDHHYHQVHFRRELFRYLRGHPSAWCRSFSPASTTTTKFSDCTPTISACTGRD</sequence>
<evidence type="ECO:0000313" key="4">
    <source>
        <dbReference type="EnsemblProtists" id="PYU1_T003612"/>
    </source>
</evidence>
<reference evidence="5" key="1">
    <citation type="journal article" date="2010" name="Genome Biol.">
        <title>Genome sequence of the necrotrophic plant pathogen Pythium ultimum reveals original pathogenicity mechanisms and effector repertoire.</title>
        <authorList>
            <person name="Levesque C.A."/>
            <person name="Brouwer H."/>
            <person name="Cano L."/>
            <person name="Hamilton J.P."/>
            <person name="Holt C."/>
            <person name="Huitema E."/>
            <person name="Raffaele S."/>
            <person name="Robideau G.P."/>
            <person name="Thines M."/>
            <person name="Win J."/>
            <person name="Zerillo M.M."/>
            <person name="Beakes G.W."/>
            <person name="Boore J.L."/>
            <person name="Busam D."/>
            <person name="Dumas B."/>
            <person name="Ferriera S."/>
            <person name="Fuerstenberg S.I."/>
            <person name="Gachon C.M."/>
            <person name="Gaulin E."/>
            <person name="Govers F."/>
            <person name="Grenville-Briggs L."/>
            <person name="Horner N."/>
            <person name="Hostetler J."/>
            <person name="Jiang R.H."/>
            <person name="Johnson J."/>
            <person name="Krajaejun T."/>
            <person name="Lin H."/>
            <person name="Meijer H.J."/>
            <person name="Moore B."/>
            <person name="Morris P."/>
            <person name="Phuntmart V."/>
            <person name="Puiu D."/>
            <person name="Shetty J."/>
            <person name="Stajich J.E."/>
            <person name="Tripathy S."/>
            <person name="Wawra S."/>
            <person name="van West P."/>
            <person name="Whitty B.R."/>
            <person name="Coutinho P.M."/>
            <person name="Henrissat B."/>
            <person name="Martin F."/>
            <person name="Thomas P.D."/>
            <person name="Tyler B.M."/>
            <person name="De Vries R.P."/>
            <person name="Kamoun S."/>
            <person name="Yandell M."/>
            <person name="Tisserat N."/>
            <person name="Buell C.R."/>
        </authorList>
    </citation>
    <scope>NUCLEOTIDE SEQUENCE</scope>
    <source>
        <strain evidence="5">DAOM:BR144</strain>
    </source>
</reference>
<dbReference type="EnsemblProtists" id="PYU1_T003612">
    <property type="protein sequence ID" value="PYU1_T003612"/>
    <property type="gene ID" value="PYU1_G003602"/>
</dbReference>
<protein>
    <recommendedName>
        <fullName evidence="3">Wbp11/ELF5/Saf1 N-terminal domain-containing protein</fullName>
    </recommendedName>
</protein>
<dbReference type="STRING" id="431595.K3WF71"/>
<dbReference type="EMBL" id="GL376638">
    <property type="status" value="NOT_ANNOTATED_CDS"/>
    <property type="molecule type" value="Genomic_DNA"/>
</dbReference>
<keyword evidence="5" id="KW-1185">Reference proteome</keyword>
<reference evidence="4" key="3">
    <citation type="submission" date="2015-02" db="UniProtKB">
        <authorList>
            <consortium name="EnsemblProtists"/>
        </authorList>
    </citation>
    <scope>IDENTIFICATION</scope>
    <source>
        <strain evidence="4">DAOM BR144</strain>
    </source>
</reference>